<organism evidence="1 2">
    <name type="scientific">Porites lobata</name>
    <dbReference type="NCBI Taxonomy" id="104759"/>
    <lineage>
        <taxon>Eukaryota</taxon>
        <taxon>Metazoa</taxon>
        <taxon>Cnidaria</taxon>
        <taxon>Anthozoa</taxon>
        <taxon>Hexacorallia</taxon>
        <taxon>Scleractinia</taxon>
        <taxon>Fungiina</taxon>
        <taxon>Poritidae</taxon>
        <taxon>Porites</taxon>
    </lineage>
</organism>
<dbReference type="EMBL" id="CALNXK010000011">
    <property type="protein sequence ID" value="CAH3043435.1"/>
    <property type="molecule type" value="Genomic_DNA"/>
</dbReference>
<protein>
    <submittedName>
        <fullName evidence="1">Uncharacterized protein</fullName>
    </submittedName>
</protein>
<keyword evidence="2" id="KW-1185">Reference proteome</keyword>
<comment type="caution">
    <text evidence="1">The sequence shown here is derived from an EMBL/GenBank/DDBJ whole genome shotgun (WGS) entry which is preliminary data.</text>
</comment>
<evidence type="ECO:0000313" key="2">
    <source>
        <dbReference type="Proteomes" id="UP001159405"/>
    </source>
</evidence>
<dbReference type="Proteomes" id="UP001159405">
    <property type="component" value="Unassembled WGS sequence"/>
</dbReference>
<sequence length="144" mass="16285">MTEQINASLHPCLRGRWVTISFPQVPARFFGHLASHLGCQVNSMRQIPHKKPPFYKKTTKKVSYKIFSLNPFVEALHEQDIVRFKGSLMCSGDDEVVNIESSNPRDELGLLNPAVSGVPRNVIKGPIIKDTWKSEQVKEGTREK</sequence>
<evidence type="ECO:0000313" key="1">
    <source>
        <dbReference type="EMBL" id="CAH3043435.1"/>
    </source>
</evidence>
<gene>
    <name evidence="1" type="ORF">PLOB_00002918</name>
</gene>
<accession>A0ABN8N8R8</accession>
<proteinExistence type="predicted"/>
<reference evidence="1 2" key="1">
    <citation type="submission" date="2022-05" db="EMBL/GenBank/DDBJ databases">
        <authorList>
            <consortium name="Genoscope - CEA"/>
            <person name="William W."/>
        </authorList>
    </citation>
    <scope>NUCLEOTIDE SEQUENCE [LARGE SCALE GENOMIC DNA]</scope>
</reference>
<name>A0ABN8N8R8_9CNID</name>